<evidence type="ECO:0000313" key="3">
    <source>
        <dbReference type="WBParaSite" id="Csp11.Scaffold629.g15031.t1"/>
    </source>
</evidence>
<keyword evidence="2" id="KW-1185">Reference proteome</keyword>
<sequence length="241" mass="27197">MNPLPNGIWQLFDGSDELFTVPNLVPQVPLLVPGLPPLFTTSFDWVGALQRAISASEGLRLPLSSPGSLSEHSSSPDTSISPEEPLDLTVPPTPGPLSFVPGLSPVPLLPSPMPGLPLPMFPGPLASFSLPKPETWHDVAVQHAWNSPLYWDSRIAKKRYLFNPLNKNKRMPQKVHLFNPSAITLFKEYYWKKGEPKEVTKENWDLLTDSMRSEWFRLAHCVKEERTYQKNKGFIIIEREH</sequence>
<organism evidence="2 3">
    <name type="scientific">Caenorhabditis tropicalis</name>
    <dbReference type="NCBI Taxonomy" id="1561998"/>
    <lineage>
        <taxon>Eukaryota</taxon>
        <taxon>Metazoa</taxon>
        <taxon>Ecdysozoa</taxon>
        <taxon>Nematoda</taxon>
        <taxon>Chromadorea</taxon>
        <taxon>Rhabditida</taxon>
        <taxon>Rhabditina</taxon>
        <taxon>Rhabditomorpha</taxon>
        <taxon>Rhabditoidea</taxon>
        <taxon>Rhabditidae</taxon>
        <taxon>Peloderinae</taxon>
        <taxon>Caenorhabditis</taxon>
    </lineage>
</organism>
<accession>A0A1I7U5E4</accession>
<dbReference type="Proteomes" id="UP000095282">
    <property type="component" value="Unplaced"/>
</dbReference>
<feature type="region of interest" description="Disordered" evidence="1">
    <location>
        <begin position="64"/>
        <end position="92"/>
    </location>
</feature>
<dbReference type="AlphaFoldDB" id="A0A1I7U5E4"/>
<name>A0A1I7U5E4_9PELO</name>
<evidence type="ECO:0000313" key="2">
    <source>
        <dbReference type="Proteomes" id="UP000095282"/>
    </source>
</evidence>
<feature type="compositionally biased region" description="Low complexity" evidence="1">
    <location>
        <begin position="64"/>
        <end position="75"/>
    </location>
</feature>
<dbReference type="WBParaSite" id="Csp11.Scaffold629.g15031.t1">
    <property type="protein sequence ID" value="Csp11.Scaffold629.g15031.t1"/>
    <property type="gene ID" value="Csp11.Scaffold629.g15031"/>
</dbReference>
<evidence type="ECO:0000256" key="1">
    <source>
        <dbReference type="SAM" id="MobiDB-lite"/>
    </source>
</evidence>
<protein>
    <submittedName>
        <fullName evidence="3">HMG box domain-containing protein</fullName>
    </submittedName>
</protein>
<proteinExistence type="predicted"/>
<reference evidence="3" key="1">
    <citation type="submission" date="2016-11" db="UniProtKB">
        <authorList>
            <consortium name="WormBaseParasite"/>
        </authorList>
    </citation>
    <scope>IDENTIFICATION</scope>
</reference>